<proteinExistence type="predicted"/>
<dbReference type="InterPro" id="IPR039261">
    <property type="entry name" value="FNR_nucleotide-bd"/>
</dbReference>
<accession>A0A9X3N1C9</accession>
<dbReference type="RefSeq" id="WP_270045927.1">
    <property type="nucleotide sequence ID" value="NZ_JAPDOD010000072.1"/>
</dbReference>
<dbReference type="InterPro" id="IPR017938">
    <property type="entry name" value="Riboflavin_synthase-like_b-brl"/>
</dbReference>
<dbReference type="PANTHER" id="PTHR47354">
    <property type="entry name" value="NADH OXIDOREDUCTASE HCR"/>
    <property type="match status" value="1"/>
</dbReference>
<dbReference type="PRINTS" id="PR00410">
    <property type="entry name" value="PHEHYDRXLASE"/>
</dbReference>
<dbReference type="AlphaFoldDB" id="A0A9X3N1C9"/>
<dbReference type="Pfam" id="PF00970">
    <property type="entry name" value="FAD_binding_6"/>
    <property type="match status" value="1"/>
</dbReference>
<dbReference type="GO" id="GO:0016491">
    <property type="term" value="F:oxidoreductase activity"/>
    <property type="evidence" value="ECO:0007669"/>
    <property type="project" value="InterPro"/>
</dbReference>
<dbReference type="PRINTS" id="PR00371">
    <property type="entry name" value="FPNCR"/>
</dbReference>
<comment type="cofactor">
    <cofactor evidence="1">
        <name>FAD</name>
        <dbReference type="ChEBI" id="CHEBI:57692"/>
    </cofactor>
</comment>
<reference evidence="5" key="1">
    <citation type="submission" date="2022-10" db="EMBL/GenBank/DDBJ databases">
        <title>The WGS of Solirubrobacter ginsenosidimutans DSM 21036.</title>
        <authorList>
            <person name="Jiang Z."/>
        </authorList>
    </citation>
    <scope>NUCLEOTIDE SEQUENCE</scope>
    <source>
        <strain evidence="5">DSM 21036</strain>
    </source>
</reference>
<sequence>MSSVIKATDWRVATVTAISPETPRAATLTLDVPGWNGHRPGQHLDIRLVAEDGYAAQRRYSIASAPEDGAPMITVEEVFDGEVSPWFVDVAREGDQFEVRGPFGGWFVWDASDPQPIMLIAGGSGLVPLMSMLRHRHNVESQVPAKLLVSAREADDVLYARELGKLGVEVVLTYTRRAPAGWTGYQRRVDRAMLQEVALLGGRTYVCGPTTFVETVANHLVALGEAPADIRTERFGG</sequence>
<comment type="caution">
    <text evidence="5">The sequence shown here is derived from an EMBL/GenBank/DDBJ whole genome shotgun (WGS) entry which is preliminary data.</text>
</comment>
<dbReference type="InterPro" id="IPR001433">
    <property type="entry name" value="OxRdtase_FAD/NAD-bd"/>
</dbReference>
<dbReference type="SUPFAM" id="SSF63380">
    <property type="entry name" value="Riboflavin synthase domain-like"/>
    <property type="match status" value="1"/>
</dbReference>
<dbReference type="Pfam" id="PF00175">
    <property type="entry name" value="NAD_binding_1"/>
    <property type="match status" value="1"/>
</dbReference>
<organism evidence="5 6">
    <name type="scientific">Solirubrobacter ginsenosidimutans</name>
    <dbReference type="NCBI Taxonomy" id="490573"/>
    <lineage>
        <taxon>Bacteria</taxon>
        <taxon>Bacillati</taxon>
        <taxon>Actinomycetota</taxon>
        <taxon>Thermoleophilia</taxon>
        <taxon>Solirubrobacterales</taxon>
        <taxon>Solirubrobacteraceae</taxon>
        <taxon>Solirubrobacter</taxon>
    </lineage>
</organism>
<keyword evidence="3" id="KW-0411">Iron-sulfur</keyword>
<evidence type="ECO:0000259" key="4">
    <source>
        <dbReference type="PROSITE" id="PS51384"/>
    </source>
</evidence>
<dbReference type="InterPro" id="IPR017927">
    <property type="entry name" value="FAD-bd_FR_type"/>
</dbReference>
<name>A0A9X3N1C9_9ACTN</name>
<dbReference type="EMBL" id="JAPDOD010000072">
    <property type="protein sequence ID" value="MDA0166669.1"/>
    <property type="molecule type" value="Genomic_DNA"/>
</dbReference>
<keyword evidence="2" id="KW-0408">Iron</keyword>
<evidence type="ECO:0000313" key="5">
    <source>
        <dbReference type="EMBL" id="MDA0166669.1"/>
    </source>
</evidence>
<gene>
    <name evidence="5" type="ORF">OM076_40785</name>
</gene>
<feature type="domain" description="FAD-binding FR-type" evidence="4">
    <location>
        <begin position="8"/>
        <end position="109"/>
    </location>
</feature>
<dbReference type="Gene3D" id="2.40.30.10">
    <property type="entry name" value="Translation factors"/>
    <property type="match status" value="1"/>
</dbReference>
<dbReference type="GO" id="GO:0051537">
    <property type="term" value="F:2 iron, 2 sulfur cluster binding"/>
    <property type="evidence" value="ECO:0007669"/>
    <property type="project" value="UniProtKB-KW"/>
</dbReference>
<dbReference type="CDD" id="cd06217">
    <property type="entry name" value="FNR_iron_sulfur_binding_3"/>
    <property type="match status" value="1"/>
</dbReference>
<keyword evidence="6" id="KW-1185">Reference proteome</keyword>
<evidence type="ECO:0000313" key="6">
    <source>
        <dbReference type="Proteomes" id="UP001149140"/>
    </source>
</evidence>
<evidence type="ECO:0000256" key="1">
    <source>
        <dbReference type="ARBA" id="ARBA00001974"/>
    </source>
</evidence>
<dbReference type="InterPro" id="IPR008333">
    <property type="entry name" value="Cbr1-like_FAD-bd_dom"/>
</dbReference>
<dbReference type="Gene3D" id="3.40.50.80">
    <property type="entry name" value="Nucleotide-binding domain of ferredoxin-NADP reductase (FNR) module"/>
    <property type="match status" value="1"/>
</dbReference>
<keyword evidence="2" id="KW-0001">2Fe-2S</keyword>
<dbReference type="PANTHER" id="PTHR47354:SF5">
    <property type="entry name" value="PROTEIN RFBI"/>
    <property type="match status" value="1"/>
</dbReference>
<dbReference type="Proteomes" id="UP001149140">
    <property type="component" value="Unassembled WGS sequence"/>
</dbReference>
<protein>
    <submittedName>
        <fullName evidence="5">Ferredoxin reductase</fullName>
    </submittedName>
</protein>
<evidence type="ECO:0000256" key="2">
    <source>
        <dbReference type="ARBA" id="ARBA00022714"/>
    </source>
</evidence>
<dbReference type="InterPro" id="IPR050415">
    <property type="entry name" value="MRET"/>
</dbReference>
<dbReference type="InterPro" id="IPR001709">
    <property type="entry name" value="Flavoprot_Pyr_Nucl_cyt_Rdtase"/>
</dbReference>
<dbReference type="PROSITE" id="PS51384">
    <property type="entry name" value="FAD_FR"/>
    <property type="match status" value="1"/>
</dbReference>
<keyword evidence="2" id="KW-0479">Metal-binding</keyword>
<dbReference type="SUPFAM" id="SSF52343">
    <property type="entry name" value="Ferredoxin reductase-like, C-terminal NADP-linked domain"/>
    <property type="match status" value="1"/>
</dbReference>
<evidence type="ECO:0000256" key="3">
    <source>
        <dbReference type="ARBA" id="ARBA00023014"/>
    </source>
</evidence>